<dbReference type="GO" id="GO:0015344">
    <property type="term" value="F:siderophore uptake transmembrane transporter activity"/>
    <property type="evidence" value="ECO:0007669"/>
    <property type="project" value="TreeGrafter"/>
</dbReference>
<evidence type="ECO:0000256" key="13">
    <source>
        <dbReference type="RuleBase" id="RU003357"/>
    </source>
</evidence>
<dbReference type="PANTHER" id="PTHR32552:SF83">
    <property type="entry name" value="BLR3904 PROTEIN"/>
    <property type="match status" value="1"/>
</dbReference>
<keyword evidence="5 12" id="KW-0812">Transmembrane</keyword>
<dbReference type="InterPro" id="IPR039426">
    <property type="entry name" value="TonB-dep_rcpt-like"/>
</dbReference>
<keyword evidence="9 12" id="KW-0472">Membrane</keyword>
<proteinExistence type="inferred from homology"/>
<feature type="signal peptide" evidence="15">
    <location>
        <begin position="1"/>
        <end position="26"/>
    </location>
</feature>
<dbReference type="GO" id="GO:0009279">
    <property type="term" value="C:cell outer membrane"/>
    <property type="evidence" value="ECO:0007669"/>
    <property type="project" value="UniProtKB-SubCell"/>
</dbReference>
<dbReference type="InterPro" id="IPR010105">
    <property type="entry name" value="TonB_sidphr_rcpt"/>
</dbReference>
<name>A0A431VIU8_9PROT</name>
<evidence type="ECO:0000256" key="2">
    <source>
        <dbReference type="ARBA" id="ARBA00009810"/>
    </source>
</evidence>
<evidence type="ECO:0000256" key="3">
    <source>
        <dbReference type="ARBA" id="ARBA00022448"/>
    </source>
</evidence>
<dbReference type="InterPro" id="IPR037066">
    <property type="entry name" value="Plug_dom_sf"/>
</dbReference>
<dbReference type="CDD" id="cd01347">
    <property type="entry name" value="ligand_gated_channel"/>
    <property type="match status" value="1"/>
</dbReference>
<keyword evidence="11 12" id="KW-0998">Cell outer membrane</keyword>
<evidence type="ECO:0000256" key="4">
    <source>
        <dbReference type="ARBA" id="ARBA00022452"/>
    </source>
</evidence>
<dbReference type="Gene3D" id="2.40.170.20">
    <property type="entry name" value="TonB-dependent receptor, beta-barrel domain"/>
    <property type="match status" value="1"/>
</dbReference>
<reference evidence="18 19" key="1">
    <citation type="submission" date="2018-12" db="EMBL/GenBank/DDBJ databases">
        <authorList>
            <person name="Yang Y."/>
        </authorList>
    </citation>
    <scope>NUCLEOTIDE SEQUENCE [LARGE SCALE GENOMIC DNA]</scope>
    <source>
        <strain evidence="18 19">L-25-5w-1</strain>
    </source>
</reference>
<dbReference type="InterPro" id="IPR000531">
    <property type="entry name" value="Beta-barrel_TonB"/>
</dbReference>
<dbReference type="NCBIfam" id="TIGR01783">
    <property type="entry name" value="TonB-siderophor"/>
    <property type="match status" value="1"/>
</dbReference>
<keyword evidence="19" id="KW-1185">Reference proteome</keyword>
<evidence type="ECO:0000313" key="18">
    <source>
        <dbReference type="EMBL" id="RTR20169.1"/>
    </source>
</evidence>
<dbReference type="OrthoDB" id="9760333at2"/>
<sequence length="716" mass="76494">MRVSRPAAPALGAALGLALSCTAVSAASAQTAPAATPTAAATGEQQLPAIAVEGAKPQGDYKTDRASSPKLTEPLLDTPQSILVIPREVMEDRGATSLRDVLRTVPGITLSAGEGGGPQGDNLKIRGFAANTDLFIDGLRDQGQYTRDNFNLEQVEVIKGASATASGRGSTGGSVNLVTKAPTKESITAGSLTFGTDRTKRITADVNRSLIDAGLDAAVRLNVMGHTSGVAGRDVVENNRWGFAPSVTFGLSGPTKLTLSYMHLVEDNIPDYGLPVVNGTSLPNVKRENYYGYKDLNAENVRADIATAKLEHEFNDVVSVRNTLRAAQTKRYSNVSVPRNADPVANTMTRTPTARDTTLKSLDNQTDVTFKFTTGSLKHSLVTGLELAAESYDNQPYSFTAATTSLTNPNPFAVYRGTRTLGAKSETTSSTAALYVMDTVKIGEQWEIAGGLRYDRFHTDTKIAATSTTAALNPKRTDNLLSWRAAIVYKPVVNASLYASASTAYNPSAEGLALTAANGTTPPEKNMTYEVGAKWDVLGDALSLTGAVFRTEKTDARETLPGGTVQVLNGVRRVDGFELGVTGHLTSKWQVFGGYTYQTSEIVKTFTAANKGHALANTPKHTFSLWSTYELPWDLKVGAGVQYVADRYWTDANLGKIPNYAVFDTMVAYNLRPGVELQANIYNLTDKFYIERVHAGGGHAVAGAGRTVLFTTNVKF</sequence>
<dbReference type="RefSeq" id="WP_126615283.1">
    <property type="nucleotide sequence ID" value="NZ_JBHUCY010000033.1"/>
</dbReference>
<evidence type="ECO:0000256" key="6">
    <source>
        <dbReference type="ARBA" id="ARBA00022729"/>
    </source>
</evidence>
<dbReference type="PROSITE" id="PS52016">
    <property type="entry name" value="TONB_DEPENDENT_REC_3"/>
    <property type="match status" value="1"/>
</dbReference>
<evidence type="ECO:0000256" key="1">
    <source>
        <dbReference type="ARBA" id="ARBA00004571"/>
    </source>
</evidence>
<dbReference type="Proteomes" id="UP000277007">
    <property type="component" value="Unassembled WGS sequence"/>
</dbReference>
<keyword evidence="3 12" id="KW-0813">Transport</keyword>
<evidence type="ECO:0000256" key="8">
    <source>
        <dbReference type="ARBA" id="ARBA00023077"/>
    </source>
</evidence>
<comment type="caution">
    <text evidence="18">The sequence shown here is derived from an EMBL/GenBank/DDBJ whole genome shotgun (WGS) entry which is preliminary data.</text>
</comment>
<keyword evidence="10 18" id="KW-0675">Receptor</keyword>
<dbReference type="InterPro" id="IPR036942">
    <property type="entry name" value="Beta-barrel_TonB_sf"/>
</dbReference>
<dbReference type="EMBL" id="RXMA01000009">
    <property type="protein sequence ID" value="RTR20169.1"/>
    <property type="molecule type" value="Genomic_DNA"/>
</dbReference>
<accession>A0A431VIU8</accession>
<feature type="domain" description="TonB-dependent receptor plug" evidence="17">
    <location>
        <begin position="75"/>
        <end position="173"/>
    </location>
</feature>
<feature type="chain" id="PRO_5019209694" evidence="15">
    <location>
        <begin position="27"/>
        <end position="716"/>
    </location>
</feature>
<dbReference type="PROSITE" id="PS51257">
    <property type="entry name" value="PROKAR_LIPOPROTEIN"/>
    <property type="match status" value="1"/>
</dbReference>
<evidence type="ECO:0000256" key="9">
    <source>
        <dbReference type="ARBA" id="ARBA00023136"/>
    </source>
</evidence>
<comment type="similarity">
    <text evidence="2 12 13">Belongs to the TonB-dependent receptor family.</text>
</comment>
<evidence type="ECO:0000256" key="5">
    <source>
        <dbReference type="ARBA" id="ARBA00022692"/>
    </source>
</evidence>
<keyword evidence="4 12" id="KW-1134">Transmembrane beta strand</keyword>
<comment type="subcellular location">
    <subcellularLocation>
        <location evidence="1 12">Cell outer membrane</location>
        <topology evidence="1 12">Multi-pass membrane protein</topology>
    </subcellularLocation>
</comment>
<dbReference type="GO" id="GO:0015891">
    <property type="term" value="P:siderophore transport"/>
    <property type="evidence" value="ECO:0007669"/>
    <property type="project" value="InterPro"/>
</dbReference>
<keyword evidence="6 15" id="KW-0732">Signal</keyword>
<feature type="domain" description="TonB-dependent receptor-like beta-barrel" evidence="16">
    <location>
        <begin position="253"/>
        <end position="684"/>
    </location>
</feature>
<evidence type="ECO:0000256" key="7">
    <source>
        <dbReference type="ARBA" id="ARBA00023065"/>
    </source>
</evidence>
<dbReference type="InterPro" id="IPR012910">
    <property type="entry name" value="Plug_dom"/>
</dbReference>
<evidence type="ECO:0000256" key="14">
    <source>
        <dbReference type="SAM" id="MobiDB-lite"/>
    </source>
</evidence>
<dbReference type="FunFam" id="2.170.130.10:FF:000001">
    <property type="entry name" value="Catecholate siderophore TonB-dependent receptor"/>
    <property type="match status" value="1"/>
</dbReference>
<evidence type="ECO:0000256" key="11">
    <source>
        <dbReference type="ARBA" id="ARBA00023237"/>
    </source>
</evidence>
<protein>
    <submittedName>
        <fullName evidence="18">TonB-dependent siderophore receptor</fullName>
    </submittedName>
</protein>
<organism evidence="18 19">
    <name type="scientific">Azospirillum griseum</name>
    <dbReference type="NCBI Taxonomy" id="2496639"/>
    <lineage>
        <taxon>Bacteria</taxon>
        <taxon>Pseudomonadati</taxon>
        <taxon>Pseudomonadota</taxon>
        <taxon>Alphaproteobacteria</taxon>
        <taxon>Rhodospirillales</taxon>
        <taxon>Azospirillaceae</taxon>
        <taxon>Azospirillum</taxon>
    </lineage>
</organism>
<dbReference type="PANTHER" id="PTHR32552">
    <property type="entry name" value="FERRICHROME IRON RECEPTOR-RELATED"/>
    <property type="match status" value="1"/>
</dbReference>
<evidence type="ECO:0000313" key="19">
    <source>
        <dbReference type="Proteomes" id="UP000277007"/>
    </source>
</evidence>
<gene>
    <name evidence="18" type="ORF">EJ903_11535</name>
</gene>
<dbReference type="GO" id="GO:0038023">
    <property type="term" value="F:signaling receptor activity"/>
    <property type="evidence" value="ECO:0007669"/>
    <property type="project" value="InterPro"/>
</dbReference>
<dbReference type="Pfam" id="PF00593">
    <property type="entry name" value="TonB_dep_Rec_b-barrel"/>
    <property type="match status" value="1"/>
</dbReference>
<dbReference type="AlphaFoldDB" id="A0A431VIU8"/>
<evidence type="ECO:0000259" key="16">
    <source>
        <dbReference type="Pfam" id="PF00593"/>
    </source>
</evidence>
<evidence type="ECO:0000256" key="15">
    <source>
        <dbReference type="SAM" id="SignalP"/>
    </source>
</evidence>
<evidence type="ECO:0000259" key="17">
    <source>
        <dbReference type="Pfam" id="PF07715"/>
    </source>
</evidence>
<dbReference type="Gene3D" id="2.170.130.10">
    <property type="entry name" value="TonB-dependent receptor, plug domain"/>
    <property type="match status" value="1"/>
</dbReference>
<keyword evidence="7" id="KW-0406">Ion transport</keyword>
<dbReference type="SUPFAM" id="SSF56935">
    <property type="entry name" value="Porins"/>
    <property type="match status" value="1"/>
</dbReference>
<evidence type="ECO:0000256" key="12">
    <source>
        <dbReference type="PROSITE-ProRule" id="PRU01360"/>
    </source>
</evidence>
<keyword evidence="8 13" id="KW-0798">TonB box</keyword>
<feature type="region of interest" description="Disordered" evidence="14">
    <location>
        <begin position="53"/>
        <end position="75"/>
    </location>
</feature>
<evidence type="ECO:0000256" key="10">
    <source>
        <dbReference type="ARBA" id="ARBA00023170"/>
    </source>
</evidence>
<dbReference type="Pfam" id="PF07715">
    <property type="entry name" value="Plug"/>
    <property type="match status" value="1"/>
</dbReference>